<gene>
    <name evidence="5" type="primary">mlaF</name>
    <name evidence="5" type="ORF">SIID45300_02971</name>
</gene>
<name>A0ABQ0CCJ8_9PROT</name>
<reference evidence="5 6" key="1">
    <citation type="submission" date="2024-05" db="EMBL/GenBank/DDBJ databases">
        <authorList>
            <consortium name="Candidatus Magnetaquicoccaceae bacterium FCR-1 genome sequencing consortium"/>
            <person name="Shimoshige H."/>
            <person name="Shimamura S."/>
            <person name="Taoka A."/>
            <person name="Kobayashi H."/>
            <person name="Maekawa T."/>
        </authorList>
    </citation>
    <scope>NUCLEOTIDE SEQUENCE [LARGE SCALE GENOMIC DNA]</scope>
    <source>
        <strain evidence="5 6">FCR-1</strain>
    </source>
</reference>
<dbReference type="InterPro" id="IPR003593">
    <property type="entry name" value="AAA+_ATPase"/>
</dbReference>
<dbReference type="EMBL" id="BAAFGK010000005">
    <property type="protein sequence ID" value="GAB0058618.1"/>
    <property type="molecule type" value="Genomic_DNA"/>
</dbReference>
<evidence type="ECO:0000256" key="3">
    <source>
        <dbReference type="ARBA" id="ARBA00022840"/>
    </source>
</evidence>
<dbReference type="SUPFAM" id="SSF52540">
    <property type="entry name" value="P-loop containing nucleoside triphosphate hydrolases"/>
    <property type="match status" value="1"/>
</dbReference>
<evidence type="ECO:0000256" key="2">
    <source>
        <dbReference type="ARBA" id="ARBA00022741"/>
    </source>
</evidence>
<accession>A0ABQ0CCJ8</accession>
<dbReference type="PROSITE" id="PS50893">
    <property type="entry name" value="ABC_TRANSPORTER_2"/>
    <property type="match status" value="1"/>
</dbReference>
<keyword evidence="3" id="KW-0067">ATP-binding</keyword>
<organism evidence="5 6">
    <name type="scientific">Candidatus Magnetaquiglobus chichijimensis</name>
    <dbReference type="NCBI Taxonomy" id="3141448"/>
    <lineage>
        <taxon>Bacteria</taxon>
        <taxon>Pseudomonadati</taxon>
        <taxon>Pseudomonadota</taxon>
        <taxon>Magnetococcia</taxon>
        <taxon>Magnetococcales</taxon>
        <taxon>Candidatus Magnetaquicoccaceae</taxon>
        <taxon>Candidatus Magnetaquiglobus</taxon>
    </lineage>
</organism>
<keyword evidence="2" id="KW-0547">Nucleotide-binding</keyword>
<dbReference type="Pfam" id="PF00005">
    <property type="entry name" value="ABC_tran"/>
    <property type="match status" value="1"/>
</dbReference>
<dbReference type="PROSITE" id="PS00211">
    <property type="entry name" value="ABC_TRANSPORTER_1"/>
    <property type="match status" value="1"/>
</dbReference>
<dbReference type="SUPFAM" id="SSF160246">
    <property type="entry name" value="EspE N-terminal domain-like"/>
    <property type="match status" value="1"/>
</dbReference>
<keyword evidence="6" id="KW-1185">Reference proteome</keyword>
<dbReference type="InterPro" id="IPR027417">
    <property type="entry name" value="P-loop_NTPase"/>
</dbReference>
<keyword evidence="1" id="KW-0813">Transport</keyword>
<evidence type="ECO:0000313" key="5">
    <source>
        <dbReference type="EMBL" id="GAB0058618.1"/>
    </source>
</evidence>
<protein>
    <submittedName>
        <fullName evidence="5">Phospholipid/cholesterol/gamma-HCH transport</fullName>
    </submittedName>
</protein>
<evidence type="ECO:0000256" key="1">
    <source>
        <dbReference type="ARBA" id="ARBA00022448"/>
    </source>
</evidence>
<dbReference type="SMART" id="SM00382">
    <property type="entry name" value="AAA"/>
    <property type="match status" value="1"/>
</dbReference>
<sequence>MSYPASPTDSAPLSGSDGIPLSLGRQLVANGCVTARQLDLALQRHRTGGEKSPSDEHLVGRTLVEMGYITQANLLDCLSRQFARERESYQVDTSLDPVINLEGVVKILDGRRVLDAVDLAIPANRVTAIIGMSGGGKSVILKHMVGLMKPDQGVVKVGGVPLGKLSNRELSRVRGRFSLLFQGGALFDSLNVHDNVAFPLREKTRLSESVIHARVMRCLEEVNLVGMERKFPDELSGGMMKRAALARALVTDPEILLLDEPTAGLDPIIENAIHYLICDTYMRTRYTMVVISHAVPEIFKWCHHVIALHKGKVLYSGPSREVGQSRDPVLRQFIHGELDGPIQVI</sequence>
<reference evidence="5 6" key="2">
    <citation type="submission" date="2024-09" db="EMBL/GenBank/DDBJ databases">
        <title>Draft genome sequence of Candidatus Magnetaquicoccaceae bacterium FCR-1.</title>
        <authorList>
            <person name="Shimoshige H."/>
            <person name="Shimamura S."/>
            <person name="Taoka A."/>
            <person name="Kobayashi H."/>
            <person name="Maekawa T."/>
        </authorList>
    </citation>
    <scope>NUCLEOTIDE SEQUENCE [LARGE SCALE GENOMIC DNA]</scope>
    <source>
        <strain evidence="5 6">FCR-1</strain>
    </source>
</reference>
<evidence type="ECO:0000259" key="4">
    <source>
        <dbReference type="PROSITE" id="PS50893"/>
    </source>
</evidence>
<dbReference type="InterPro" id="IPR003439">
    <property type="entry name" value="ABC_transporter-like_ATP-bd"/>
</dbReference>
<evidence type="ECO:0000313" key="6">
    <source>
        <dbReference type="Proteomes" id="UP001628193"/>
    </source>
</evidence>
<proteinExistence type="predicted"/>
<comment type="caution">
    <text evidence="5">The sequence shown here is derived from an EMBL/GenBank/DDBJ whole genome shotgun (WGS) entry which is preliminary data.</text>
</comment>
<dbReference type="InterPro" id="IPR037257">
    <property type="entry name" value="T2SS_E_N_sf"/>
</dbReference>
<dbReference type="PANTHER" id="PTHR43023:SF6">
    <property type="entry name" value="INTERMEMBRANE PHOSPHOLIPID TRANSPORT SYSTEM ATP-BINDING PROTEIN MLAF"/>
    <property type="match status" value="1"/>
</dbReference>
<dbReference type="RefSeq" id="WP_420906340.1">
    <property type="nucleotide sequence ID" value="NZ_BAAFGK010000005.1"/>
</dbReference>
<dbReference type="PANTHER" id="PTHR43023">
    <property type="entry name" value="PROTEIN TRIGALACTOSYLDIACYLGLYCEROL 3, CHLOROPLASTIC"/>
    <property type="match status" value="1"/>
</dbReference>
<dbReference type="Gene3D" id="3.40.50.300">
    <property type="entry name" value="P-loop containing nucleotide triphosphate hydrolases"/>
    <property type="match status" value="1"/>
</dbReference>
<feature type="domain" description="ABC transporter" evidence="4">
    <location>
        <begin position="99"/>
        <end position="335"/>
    </location>
</feature>
<dbReference type="InterPro" id="IPR017871">
    <property type="entry name" value="ABC_transporter-like_CS"/>
</dbReference>
<dbReference type="Proteomes" id="UP001628193">
    <property type="component" value="Unassembled WGS sequence"/>
</dbReference>